<reference evidence="4 7" key="3">
    <citation type="submission" date="2018-10" db="EMBL/GenBank/DDBJ databases">
        <title>Propionibacterium australiense Genome Sequencing and Assembly.</title>
        <authorList>
            <person name="Bernier A.-M."/>
            <person name="Bernard K."/>
        </authorList>
    </citation>
    <scope>NUCLEOTIDE SEQUENCE [LARGE SCALE GENOMIC DNA]</scope>
    <source>
        <strain evidence="4 7">NML98A078</strain>
    </source>
</reference>
<reference evidence="6" key="2">
    <citation type="submission" date="2018-08" db="EMBL/GenBank/DDBJ databases">
        <authorList>
            <person name="Hornung B."/>
        </authorList>
    </citation>
    <scope>NUCLEOTIDE SEQUENCE [LARGE SCALE GENOMIC DNA]</scope>
</reference>
<keyword evidence="2" id="KW-1133">Transmembrane helix</keyword>
<feature type="domain" description="DUF1707" evidence="3">
    <location>
        <begin position="13"/>
        <end position="56"/>
    </location>
</feature>
<protein>
    <submittedName>
        <fullName evidence="4">DUF1707 domain-containing protein</fullName>
    </submittedName>
</protein>
<evidence type="ECO:0000256" key="2">
    <source>
        <dbReference type="SAM" id="Phobius"/>
    </source>
</evidence>
<dbReference type="OrthoDB" id="3732521at2"/>
<dbReference type="AlphaFoldDB" id="A0A383S5T8"/>
<evidence type="ECO:0000313" key="6">
    <source>
        <dbReference type="Proteomes" id="UP000263928"/>
    </source>
</evidence>
<evidence type="ECO:0000313" key="7">
    <source>
        <dbReference type="Proteomes" id="UP000279336"/>
    </source>
</evidence>
<proteinExistence type="predicted"/>
<organism evidence="5 6">
    <name type="scientific">Propionibacterium australiense</name>
    <dbReference type="NCBI Taxonomy" id="119981"/>
    <lineage>
        <taxon>Bacteria</taxon>
        <taxon>Bacillati</taxon>
        <taxon>Actinomycetota</taxon>
        <taxon>Actinomycetes</taxon>
        <taxon>Propionibacteriales</taxon>
        <taxon>Propionibacteriaceae</taxon>
        <taxon>Propionibacterium</taxon>
    </lineage>
</organism>
<reference evidence="5" key="1">
    <citation type="submission" date="2018-08" db="EMBL/GenBank/DDBJ databases">
        <authorList>
            <person name="Ferrada E.E."/>
            <person name="Latorre B.A."/>
        </authorList>
    </citation>
    <scope>NUCLEOTIDE SEQUENCE [LARGE SCALE GENOMIC DNA]</scope>
    <source>
        <strain evidence="5">Propionibacterium_australiense1</strain>
    </source>
</reference>
<name>A0A383S5T8_9ACTN</name>
<evidence type="ECO:0000256" key="1">
    <source>
        <dbReference type="SAM" id="MobiDB-lite"/>
    </source>
</evidence>
<feature type="transmembrane region" description="Helical" evidence="2">
    <location>
        <begin position="99"/>
        <end position="120"/>
    </location>
</feature>
<feature type="region of interest" description="Disordered" evidence="1">
    <location>
        <begin position="66"/>
        <end position="88"/>
    </location>
</feature>
<evidence type="ECO:0000259" key="3">
    <source>
        <dbReference type="Pfam" id="PF08044"/>
    </source>
</evidence>
<dbReference type="RefSeq" id="WP_119161707.1">
    <property type="nucleotide sequence ID" value="NZ_LR134442.1"/>
</dbReference>
<dbReference type="EMBL" id="RCIW01000016">
    <property type="protein sequence ID" value="RLP07954.1"/>
    <property type="molecule type" value="Genomic_DNA"/>
</dbReference>
<gene>
    <name evidence="4" type="ORF">D7U36_10325</name>
    <name evidence="5" type="ORF">PROPAUS_1274</name>
</gene>
<evidence type="ECO:0000313" key="5">
    <source>
        <dbReference type="EMBL" id="SYZ33355.1"/>
    </source>
</evidence>
<sequence>MTNMPVPQEQFERDRARLNDLLGTAYTQGQLDLADYRELQDELFSAGSRAELARIGERLPAQYRYGEPAGASNDVSLAPGQVNDPSIRPDGTPAVRASLWLGIGAGVALIVIVVLLLLVLL</sequence>
<dbReference type="Proteomes" id="UP000263928">
    <property type="component" value="Unassembled WGS sequence"/>
</dbReference>
<dbReference type="Proteomes" id="UP000279336">
    <property type="component" value="Unassembled WGS sequence"/>
</dbReference>
<accession>A0A383S5T8</accession>
<evidence type="ECO:0000313" key="4">
    <source>
        <dbReference type="EMBL" id="RLP07954.1"/>
    </source>
</evidence>
<dbReference type="Pfam" id="PF08044">
    <property type="entry name" value="DUF1707"/>
    <property type="match status" value="1"/>
</dbReference>
<dbReference type="EMBL" id="UNQJ01000007">
    <property type="protein sequence ID" value="SYZ33355.1"/>
    <property type="molecule type" value="Genomic_DNA"/>
</dbReference>
<keyword evidence="2" id="KW-0812">Transmembrane</keyword>
<dbReference type="InterPro" id="IPR012551">
    <property type="entry name" value="DUF1707_SHOCT-like"/>
</dbReference>
<keyword evidence="2" id="KW-0472">Membrane</keyword>
<keyword evidence="6" id="KW-1185">Reference proteome</keyword>